<dbReference type="Gene3D" id="3.40.630.30">
    <property type="match status" value="1"/>
</dbReference>
<feature type="domain" description="N-acetyltransferase" evidence="4">
    <location>
        <begin position="11"/>
        <end position="169"/>
    </location>
</feature>
<dbReference type="EMBL" id="VFPT01000001">
    <property type="protein sequence ID" value="TQM92312.1"/>
    <property type="molecule type" value="Genomic_DNA"/>
</dbReference>
<name>A0A543KB89_9RHOB</name>
<dbReference type="PANTHER" id="PTHR43792">
    <property type="entry name" value="GNAT FAMILY, PUTATIVE (AFU_ORTHOLOGUE AFUA_3G00765)-RELATED-RELATED"/>
    <property type="match status" value="1"/>
</dbReference>
<keyword evidence="6" id="KW-1185">Reference proteome</keyword>
<dbReference type="Proteomes" id="UP000320582">
    <property type="component" value="Unassembled WGS sequence"/>
</dbReference>
<evidence type="ECO:0000313" key="6">
    <source>
        <dbReference type="Proteomes" id="UP000320582"/>
    </source>
</evidence>
<evidence type="ECO:0000259" key="4">
    <source>
        <dbReference type="PROSITE" id="PS51186"/>
    </source>
</evidence>
<keyword evidence="2" id="KW-0012">Acyltransferase</keyword>
<dbReference type="InterPro" id="IPR051531">
    <property type="entry name" value="N-acetyltransferase"/>
</dbReference>
<dbReference type="SUPFAM" id="SSF55729">
    <property type="entry name" value="Acyl-CoA N-acyltransferases (Nat)"/>
    <property type="match status" value="1"/>
</dbReference>
<proteinExistence type="inferred from homology"/>
<dbReference type="PANTHER" id="PTHR43792:SF8">
    <property type="entry name" value="[RIBOSOMAL PROTEIN US5]-ALANINE N-ACETYLTRANSFERASE"/>
    <property type="match status" value="1"/>
</dbReference>
<evidence type="ECO:0000313" key="5">
    <source>
        <dbReference type="EMBL" id="TQM92312.1"/>
    </source>
</evidence>
<evidence type="ECO:0000256" key="1">
    <source>
        <dbReference type="ARBA" id="ARBA00022679"/>
    </source>
</evidence>
<evidence type="ECO:0000256" key="2">
    <source>
        <dbReference type="ARBA" id="ARBA00023315"/>
    </source>
</evidence>
<dbReference type="Pfam" id="PF13302">
    <property type="entry name" value="Acetyltransf_3"/>
    <property type="match status" value="1"/>
</dbReference>
<dbReference type="InterPro" id="IPR000182">
    <property type="entry name" value="GNAT_dom"/>
</dbReference>
<sequence>MSIRHATLPDLHLRRLRLSDAGAFRAIVTRPEVGRMLLAFPADWTLEQAQALIAKTAPRDVPPFRLAIDAGNGELIGTVGYVQGKTDEIAYFLDPAHQGQGIMRACLAGFIELIFSHFAPESLRAEVYHDNPASMALLRRLGFGETGSYVGTCSAQRAEPECLHVFDLPRAVWHAAQR</sequence>
<keyword evidence="1 5" id="KW-0808">Transferase</keyword>
<comment type="caution">
    <text evidence="5">The sequence shown here is derived from an EMBL/GenBank/DDBJ whole genome shotgun (WGS) entry which is preliminary data.</text>
</comment>
<dbReference type="AlphaFoldDB" id="A0A543KB89"/>
<protein>
    <submittedName>
        <fullName evidence="5">Ribosomal-protein-alanine N-acetyltransferase</fullName>
    </submittedName>
</protein>
<organism evidence="5 6">
    <name type="scientific">Roseinatronobacter monicus</name>
    <dbReference type="NCBI Taxonomy" id="393481"/>
    <lineage>
        <taxon>Bacteria</taxon>
        <taxon>Pseudomonadati</taxon>
        <taxon>Pseudomonadota</taxon>
        <taxon>Alphaproteobacteria</taxon>
        <taxon>Rhodobacterales</taxon>
        <taxon>Paracoccaceae</taxon>
        <taxon>Roseinatronobacter</taxon>
    </lineage>
</organism>
<evidence type="ECO:0000256" key="3">
    <source>
        <dbReference type="ARBA" id="ARBA00038502"/>
    </source>
</evidence>
<accession>A0A543KB89</accession>
<dbReference type="GO" id="GO:0016747">
    <property type="term" value="F:acyltransferase activity, transferring groups other than amino-acyl groups"/>
    <property type="evidence" value="ECO:0007669"/>
    <property type="project" value="InterPro"/>
</dbReference>
<reference evidence="5 6" key="1">
    <citation type="submission" date="2019-06" db="EMBL/GenBank/DDBJ databases">
        <title>Genomic Encyclopedia of Archaeal and Bacterial Type Strains, Phase II (KMG-II): from individual species to whole genera.</title>
        <authorList>
            <person name="Goeker M."/>
        </authorList>
    </citation>
    <scope>NUCLEOTIDE SEQUENCE [LARGE SCALE GENOMIC DNA]</scope>
    <source>
        <strain evidence="5 6">DSM 18423</strain>
    </source>
</reference>
<gene>
    <name evidence="5" type="ORF">BD293_0912</name>
</gene>
<comment type="similarity">
    <text evidence="3">Belongs to the acetyltransferase family. RimJ subfamily.</text>
</comment>
<dbReference type="PROSITE" id="PS51186">
    <property type="entry name" value="GNAT"/>
    <property type="match status" value="1"/>
</dbReference>
<dbReference type="InterPro" id="IPR016181">
    <property type="entry name" value="Acyl_CoA_acyltransferase"/>
</dbReference>